<dbReference type="InterPro" id="IPR000719">
    <property type="entry name" value="Prot_kinase_dom"/>
</dbReference>
<dbReference type="SMART" id="SM00219">
    <property type="entry name" value="TyrKc"/>
    <property type="match status" value="2"/>
</dbReference>
<dbReference type="GO" id="GO:0007169">
    <property type="term" value="P:cell surface receptor protein tyrosine kinase signaling pathway"/>
    <property type="evidence" value="ECO:0007669"/>
    <property type="project" value="TreeGrafter"/>
</dbReference>
<dbReference type="SUPFAM" id="SSF56112">
    <property type="entry name" value="Protein kinase-like (PK-like)"/>
    <property type="match status" value="2"/>
</dbReference>
<dbReference type="InterPro" id="IPR020635">
    <property type="entry name" value="Tyr_kinase_cat_dom"/>
</dbReference>
<accession>A0A183C1C6</accession>
<keyword evidence="6" id="KW-0812">Transmembrane</keyword>
<dbReference type="FunFam" id="1.10.510.10:FF:000554">
    <property type="entry name" value="Predicted protein"/>
    <property type="match status" value="1"/>
</dbReference>
<dbReference type="CDD" id="cd00192">
    <property type="entry name" value="PTKc"/>
    <property type="match status" value="1"/>
</dbReference>
<dbReference type="GO" id="GO:0043235">
    <property type="term" value="C:receptor complex"/>
    <property type="evidence" value="ECO:0007669"/>
    <property type="project" value="TreeGrafter"/>
</dbReference>
<keyword evidence="3" id="KW-0418">Kinase</keyword>
<keyword evidence="4" id="KW-0067">ATP-binding</keyword>
<dbReference type="InterPro" id="IPR001245">
    <property type="entry name" value="Ser-Thr/Tyr_kinase_cat_dom"/>
</dbReference>
<evidence type="ECO:0000259" key="7">
    <source>
        <dbReference type="PROSITE" id="PS50011"/>
    </source>
</evidence>
<protein>
    <submittedName>
        <fullName evidence="9">Protein kinase domain-containing protein</fullName>
    </submittedName>
</protein>
<dbReference type="Proteomes" id="UP000050741">
    <property type="component" value="Unassembled WGS sequence"/>
</dbReference>
<evidence type="ECO:0000313" key="9">
    <source>
        <dbReference type="WBParaSite" id="GPLIN_000666900"/>
    </source>
</evidence>
<dbReference type="InterPro" id="IPR050122">
    <property type="entry name" value="RTK"/>
</dbReference>
<name>A0A183C1C6_GLOPA</name>
<dbReference type="PANTHER" id="PTHR24416">
    <property type="entry name" value="TYROSINE-PROTEIN KINASE RECEPTOR"/>
    <property type="match status" value="1"/>
</dbReference>
<keyword evidence="8" id="KW-1185">Reference proteome</keyword>
<dbReference type="GO" id="GO:0005524">
    <property type="term" value="F:ATP binding"/>
    <property type="evidence" value="ECO:0007669"/>
    <property type="project" value="UniProtKB-KW"/>
</dbReference>
<evidence type="ECO:0000256" key="6">
    <source>
        <dbReference type="SAM" id="Phobius"/>
    </source>
</evidence>
<keyword evidence="6" id="KW-1133">Transmembrane helix</keyword>
<reference evidence="8" key="1">
    <citation type="submission" date="2014-05" db="EMBL/GenBank/DDBJ databases">
        <title>The genome and life-stage specific transcriptomes of Globodera pallida elucidate key aspects of plant parasitism by a cyst nematode.</title>
        <authorList>
            <person name="Cotton J.A."/>
            <person name="Lilley C.J."/>
            <person name="Jones L.M."/>
            <person name="Kikuchi T."/>
            <person name="Reid A.J."/>
            <person name="Thorpe P."/>
            <person name="Tsai I.J."/>
            <person name="Beasley H."/>
            <person name="Blok V."/>
            <person name="Cock P.J.A."/>
            <person name="Van den Akker S.E."/>
            <person name="Holroyd N."/>
            <person name="Hunt M."/>
            <person name="Mantelin S."/>
            <person name="Naghra H."/>
            <person name="Pain A."/>
            <person name="Palomares-Rius J.E."/>
            <person name="Zarowiecki M."/>
            <person name="Berriman M."/>
            <person name="Jones J.T."/>
            <person name="Urwin P.E."/>
        </authorList>
    </citation>
    <scope>NUCLEOTIDE SEQUENCE [LARGE SCALE GENOMIC DNA]</scope>
    <source>
        <strain evidence="8">Lindley</strain>
    </source>
</reference>
<feature type="transmembrane region" description="Helical" evidence="6">
    <location>
        <begin position="406"/>
        <end position="432"/>
    </location>
</feature>
<dbReference type="GO" id="GO:0005886">
    <property type="term" value="C:plasma membrane"/>
    <property type="evidence" value="ECO:0007669"/>
    <property type="project" value="TreeGrafter"/>
</dbReference>
<dbReference type="PROSITE" id="PS50011">
    <property type="entry name" value="PROTEIN_KINASE_DOM"/>
    <property type="match status" value="1"/>
</dbReference>
<feature type="domain" description="Protein kinase" evidence="7">
    <location>
        <begin position="478"/>
        <end position="774"/>
    </location>
</feature>
<dbReference type="FunFam" id="1.10.510.10:FF:000994">
    <property type="entry name" value="Hypoxia Inhibited Receptor tyrosine kinase"/>
    <property type="match status" value="1"/>
</dbReference>
<dbReference type="InterPro" id="IPR011009">
    <property type="entry name" value="Kinase-like_dom_sf"/>
</dbReference>
<dbReference type="GO" id="GO:0004714">
    <property type="term" value="F:transmembrane receptor protein tyrosine kinase activity"/>
    <property type="evidence" value="ECO:0007669"/>
    <property type="project" value="TreeGrafter"/>
</dbReference>
<organism evidence="8 9">
    <name type="scientific">Globodera pallida</name>
    <name type="common">Potato cyst nematode worm</name>
    <name type="synonym">Heterodera pallida</name>
    <dbReference type="NCBI Taxonomy" id="36090"/>
    <lineage>
        <taxon>Eukaryota</taxon>
        <taxon>Metazoa</taxon>
        <taxon>Ecdysozoa</taxon>
        <taxon>Nematoda</taxon>
        <taxon>Chromadorea</taxon>
        <taxon>Rhabditida</taxon>
        <taxon>Tylenchina</taxon>
        <taxon>Tylenchomorpha</taxon>
        <taxon>Tylenchoidea</taxon>
        <taxon>Heteroderidae</taxon>
        <taxon>Heteroderinae</taxon>
        <taxon>Globodera</taxon>
    </lineage>
</organism>
<evidence type="ECO:0000256" key="4">
    <source>
        <dbReference type="ARBA" id="ARBA00022840"/>
    </source>
</evidence>
<keyword evidence="6" id="KW-0472">Membrane</keyword>
<keyword evidence="2" id="KW-0547">Nucleotide-binding</keyword>
<dbReference type="Gene3D" id="1.10.510.10">
    <property type="entry name" value="Transferase(Phosphotransferase) domain 1"/>
    <property type="match status" value="2"/>
</dbReference>
<dbReference type="InterPro" id="IPR008266">
    <property type="entry name" value="Tyr_kinase_AS"/>
</dbReference>
<evidence type="ECO:0000256" key="2">
    <source>
        <dbReference type="ARBA" id="ARBA00022741"/>
    </source>
</evidence>
<dbReference type="Gene3D" id="3.30.200.20">
    <property type="entry name" value="Phosphorylase Kinase, domain 1"/>
    <property type="match status" value="1"/>
</dbReference>
<evidence type="ECO:0000313" key="8">
    <source>
        <dbReference type="Proteomes" id="UP000050741"/>
    </source>
</evidence>
<dbReference type="Pfam" id="PF07714">
    <property type="entry name" value="PK_Tyr_Ser-Thr"/>
    <property type="match status" value="2"/>
</dbReference>
<evidence type="ECO:0000256" key="5">
    <source>
        <dbReference type="ARBA" id="ARBA00023137"/>
    </source>
</evidence>
<dbReference type="PRINTS" id="PR00109">
    <property type="entry name" value="TYRKINASE"/>
</dbReference>
<evidence type="ECO:0000256" key="3">
    <source>
        <dbReference type="ARBA" id="ARBA00022777"/>
    </source>
</evidence>
<dbReference type="PANTHER" id="PTHR24416:SF583">
    <property type="entry name" value="RECEPTOR PROTEIN-TYROSINE KINASE"/>
    <property type="match status" value="1"/>
</dbReference>
<dbReference type="PROSITE" id="PS00109">
    <property type="entry name" value="PROTEIN_KINASE_TYR"/>
    <property type="match status" value="2"/>
</dbReference>
<keyword evidence="5" id="KW-0829">Tyrosine-protein kinase</keyword>
<dbReference type="AlphaFoldDB" id="A0A183C1C6"/>
<evidence type="ECO:0000256" key="1">
    <source>
        <dbReference type="ARBA" id="ARBA00022679"/>
    </source>
</evidence>
<reference evidence="9" key="2">
    <citation type="submission" date="2016-06" db="UniProtKB">
        <authorList>
            <consortium name="WormBaseParasite"/>
        </authorList>
    </citation>
    <scope>IDENTIFICATION</scope>
</reference>
<proteinExistence type="predicted"/>
<keyword evidence="1" id="KW-0808">Transferase</keyword>
<dbReference type="WBParaSite" id="GPLIN_000666900">
    <property type="protein sequence ID" value="GPLIN_000666900"/>
    <property type="gene ID" value="GPLIN_000666900"/>
</dbReference>
<sequence length="1018" mass="116446">MCSRLYGQPGLCGSNNDCWKRCKDLGPPEDQSDENKGHHPKLQAPNDVEMIYNENTTIDVSWHQTSAPNGEPTKIYLLQIETEVPNHQITQIFTSEHSIDGMAPASIESICGPISIKVASASAKHELSQWSKKVQLDSEGPQIAGKMELVHVKFNSTPFNFEDYIANATLDIELRFIMNSEWPMGIEDLEVAPLFHLHRGTRDDTVQTIVGADLMYRRCKFAYAVEEVRSNRCGSSFHFSPGQNELQFFEMNCDTVAGSDCRRTTKSNLGAPLCGQFSDFNFTVIEEIINETAQTEHIAVNLTFTPNNRIMKMHPEYYVALFGNAKELRNIDRIKNEKSIVLDGLVRNKLYGVLLCAVRDPNNLSYPVNETNKSFKPQVFRLFLQPRESVKNVSAEENAGKEREYYMLWIVGGSGILCAVLLLLIVTIFFAYCRQRDKNRKNQINMENMRRNRDQRYTDFPARNREDQWELERRKLIIYEDKRLGSGAFGSVYLGKLVGLQNGKQPLSIGLMRAENSLVAVKMLPEYADEVSKSEFLREIGLMKSLGFHERLVNMLACVTQSEPYCLVVEYCSDGDLLQFLRARCKYMLELNEAGVKYSEPNCETDFDRAMIMTVKQLLVFAVQISYGLEYLSQKGFVHRDVAARNILVQDKTYAKIGDFGLCRFIYADSDNYKSRGGRLPIKWMAPEAIRHYEFTTSSDVWSFGVLMFEIITLGGTPYPGMQPDDMLLFLESGKRMSQPDNCPDDYYRVMCSCWTGDPRLRLEFAQIRQQLALQLENVSDEYAYLKLDAKKDYYNVSYGELRALCGEVGKRSVEEYLSQKGFVHRDVAARNILVQDKTYAKIGDFGLCRFIYADSDNYKSRGGRLPIKWMAPEAIRHYEFTTSSDVWSFGVLMFEIITLGGTPYPGMQPDDMLLFLESGKRMSQPDNCPDDYYRVMCSCWTGDPRLRLEFAQIRQQLALQLENVSDEYAYLKLDAKKDYYNVSYGELRALCGEVGKRSVEDQNDNVVLDKMEPENVA</sequence>